<name>A0ABP8VLX9_9HYPH</name>
<evidence type="ECO:0000313" key="1">
    <source>
        <dbReference type="EMBL" id="GAA4667164.1"/>
    </source>
</evidence>
<reference evidence="2" key="1">
    <citation type="journal article" date="2019" name="Int. J. Syst. Evol. Microbiol.">
        <title>The Global Catalogue of Microorganisms (GCM) 10K type strain sequencing project: providing services to taxonomists for standard genome sequencing and annotation.</title>
        <authorList>
            <consortium name="The Broad Institute Genomics Platform"/>
            <consortium name="The Broad Institute Genome Sequencing Center for Infectious Disease"/>
            <person name="Wu L."/>
            <person name="Ma J."/>
        </authorList>
    </citation>
    <scope>NUCLEOTIDE SEQUENCE [LARGE SCALE GENOMIC DNA]</scope>
    <source>
        <strain evidence="2">JCM 17714</strain>
    </source>
</reference>
<sequence length="90" mass="10819">MDYPTTIIQRFYDIEKNTTFNKNYIQKIGILKNKSIMYAIRLDTNFLCDLWMALSQFSKHENMSYKEYTTLVDIMNLVKKVLILKFKMTC</sequence>
<comment type="caution">
    <text evidence="1">The sequence shown here is derived from an EMBL/GenBank/DDBJ whole genome shotgun (WGS) entry which is preliminary data.</text>
</comment>
<accession>A0ABP8VLX9</accession>
<dbReference type="EMBL" id="BAABJA010000019">
    <property type="protein sequence ID" value="GAA4667164.1"/>
    <property type="molecule type" value="Genomic_DNA"/>
</dbReference>
<proteinExistence type="predicted"/>
<gene>
    <name evidence="1" type="ORF">GCM10023262_15640</name>
</gene>
<dbReference type="Proteomes" id="UP001501699">
    <property type="component" value="Unassembled WGS sequence"/>
</dbReference>
<evidence type="ECO:0000313" key="2">
    <source>
        <dbReference type="Proteomes" id="UP001501699"/>
    </source>
</evidence>
<organism evidence="1 2">
    <name type="scientific">Bartonella pachyuromydis</name>
    <dbReference type="NCBI Taxonomy" id="931097"/>
    <lineage>
        <taxon>Bacteria</taxon>
        <taxon>Pseudomonadati</taxon>
        <taxon>Pseudomonadota</taxon>
        <taxon>Alphaproteobacteria</taxon>
        <taxon>Hyphomicrobiales</taxon>
        <taxon>Bartonellaceae</taxon>
        <taxon>Bartonella</taxon>
    </lineage>
</organism>
<protein>
    <submittedName>
        <fullName evidence="1">Uncharacterized protein</fullName>
    </submittedName>
</protein>
<keyword evidence="2" id="KW-1185">Reference proteome</keyword>